<dbReference type="Proteomes" id="UP001162992">
    <property type="component" value="Chromosome 3"/>
</dbReference>
<comment type="caution">
    <text evidence="1">The sequence shown here is derived from an EMBL/GenBank/DDBJ whole genome shotgun (WGS) entry which is preliminary data.</text>
</comment>
<accession>A0ACC2EA96</accession>
<keyword evidence="2" id="KW-1185">Reference proteome</keyword>
<reference evidence="2" key="1">
    <citation type="journal article" date="2024" name="Proc. Natl. Acad. Sci. U.S.A.">
        <title>Extraordinary preservation of gene collinearity over three hundred million years revealed in homosporous lycophytes.</title>
        <authorList>
            <person name="Li C."/>
            <person name="Wickell D."/>
            <person name="Kuo L.Y."/>
            <person name="Chen X."/>
            <person name="Nie B."/>
            <person name="Liao X."/>
            <person name="Peng D."/>
            <person name="Ji J."/>
            <person name="Jenkins J."/>
            <person name="Williams M."/>
            <person name="Shu S."/>
            <person name="Plott C."/>
            <person name="Barry K."/>
            <person name="Rajasekar S."/>
            <person name="Grimwood J."/>
            <person name="Han X."/>
            <person name="Sun S."/>
            <person name="Hou Z."/>
            <person name="He W."/>
            <person name="Dai G."/>
            <person name="Sun C."/>
            <person name="Schmutz J."/>
            <person name="Leebens-Mack J.H."/>
            <person name="Li F.W."/>
            <person name="Wang L."/>
        </authorList>
    </citation>
    <scope>NUCLEOTIDE SEQUENCE [LARGE SCALE GENOMIC DNA]</scope>
    <source>
        <strain evidence="2">cv. PW_Plant_1</strain>
    </source>
</reference>
<sequence>MMALNPKYISLCNTGHVNSKDRIKTSYLLQVSVCPLHSCTVARTISRSKFSNQASCCWKTFTNMSSERILSRMQESFSVDTCMVLPISAAVRSGASRKQQDRLLLGAHKNESYVSNLSHVPRREIASTVFATADSDQTLPNQNGGGGQSGPITPNPELDPTQVVQAQLRALRAKDFATVFEFASPDNKQRTGPLAHFCQILEGRAYNVMIGHTTAEVLSSISVSTSRFQQRILIKGSEGNKAIFSWSLSQQEEGPLKGCWMTDAVRRDD</sequence>
<gene>
    <name evidence="1" type="ORF">O6H91_03G114200</name>
</gene>
<organism evidence="1 2">
    <name type="scientific">Diphasiastrum complanatum</name>
    <name type="common">Issler's clubmoss</name>
    <name type="synonym">Lycopodium complanatum</name>
    <dbReference type="NCBI Taxonomy" id="34168"/>
    <lineage>
        <taxon>Eukaryota</taxon>
        <taxon>Viridiplantae</taxon>
        <taxon>Streptophyta</taxon>
        <taxon>Embryophyta</taxon>
        <taxon>Tracheophyta</taxon>
        <taxon>Lycopodiopsida</taxon>
        <taxon>Lycopodiales</taxon>
        <taxon>Lycopodiaceae</taxon>
        <taxon>Lycopodioideae</taxon>
        <taxon>Diphasiastrum</taxon>
    </lineage>
</organism>
<protein>
    <submittedName>
        <fullName evidence="1">Uncharacterized protein</fullName>
    </submittedName>
</protein>
<evidence type="ECO:0000313" key="1">
    <source>
        <dbReference type="EMBL" id="KAJ7563534.1"/>
    </source>
</evidence>
<name>A0ACC2EA96_DIPCM</name>
<dbReference type="EMBL" id="CM055094">
    <property type="protein sequence ID" value="KAJ7563534.1"/>
    <property type="molecule type" value="Genomic_DNA"/>
</dbReference>
<proteinExistence type="predicted"/>
<evidence type="ECO:0000313" key="2">
    <source>
        <dbReference type="Proteomes" id="UP001162992"/>
    </source>
</evidence>